<dbReference type="RefSeq" id="WP_045175489.1">
    <property type="nucleotide sequence ID" value="NZ_CP139957.1"/>
</dbReference>
<evidence type="ECO:0000313" key="2">
    <source>
        <dbReference type="Proteomes" id="UP001322744"/>
    </source>
</evidence>
<accession>A0ABZ0TXM2</accession>
<dbReference type="EMBL" id="CP139957">
    <property type="protein sequence ID" value="WPX08198.1"/>
    <property type="molecule type" value="Genomic_DNA"/>
</dbReference>
<proteinExistence type="predicted"/>
<organism evidence="1 2">
    <name type="scientific">Anaerocellum danielii</name>
    <dbReference type="NCBI Taxonomy" id="1387557"/>
    <lineage>
        <taxon>Bacteria</taxon>
        <taxon>Bacillati</taxon>
        <taxon>Bacillota</taxon>
        <taxon>Bacillota incertae sedis</taxon>
        <taxon>Caldicellulosiruptorales</taxon>
        <taxon>Caldicellulosiruptoraceae</taxon>
        <taxon>Anaerocellum</taxon>
    </lineage>
</organism>
<evidence type="ECO:0000313" key="1">
    <source>
        <dbReference type="EMBL" id="WPX08198.1"/>
    </source>
</evidence>
<dbReference type="Proteomes" id="UP001322744">
    <property type="component" value="Chromosome"/>
</dbReference>
<gene>
    <name evidence="1" type="ORF">SOJ16_002064</name>
</gene>
<keyword evidence="2" id="KW-1185">Reference proteome</keyword>
<name>A0ABZ0TXM2_9FIRM</name>
<reference evidence="1 2" key="1">
    <citation type="submission" date="2023-12" db="EMBL/GenBank/DDBJ databases">
        <authorList>
            <person name="Manesh M.J.H."/>
            <person name="Bing R.G."/>
            <person name="Willard D.J."/>
            <person name="Kelly R.M."/>
        </authorList>
    </citation>
    <scope>NUCLEOTIDE SEQUENCE [LARGE SCALE GENOMIC DNA]</scope>
    <source>
        <strain evidence="1 2">DSM 8977</strain>
    </source>
</reference>
<protein>
    <submittedName>
        <fullName evidence="1">Uncharacterized protein</fullName>
    </submittedName>
</protein>
<sequence length="155" mass="18528">MDGLIYKTPVPEEKARQEIQKFLEHFEKEEAIDKIQFFYADIIYDIAYWADFYEPWGRCQKSYLVYEDGSVEEIDGFEFFELQVWKVFEKYPQKLQKAKYIVVAEIEDDSAVIYYTENTTTVQNKVLSIIERTQETRRKAKEIIEKYQKSLLAGS</sequence>